<geneLocation type="plasmid" evidence="4 5">
    <name>pAMEDUM8_300</name>
</geneLocation>
<dbReference type="InterPro" id="IPR009440">
    <property type="entry name" value="ParM/StbA_N"/>
</dbReference>
<dbReference type="Gene3D" id="3.30.420.40">
    <property type="match status" value="2"/>
</dbReference>
<sequence>MVIKELKNAPTPLPEEDGTYKVFVDNGYAQNKIAYWAEVDGTKQLVNFLLPSRAQMGRVNVDVHGRASGVYTVNGSDYTVGEDVRDPETIRSKQYAHSEINCALVMHTLIAAGFSGLKIRLGTGLPFDHYFRNREVDKAFIKKITESLSSECISASGSEMPIIVSHRVYPESTAAAVAFSLDIDSGDFKTFENGLVVIDMGGGTTDITVINRDFTINIDESGSRQLGVIDIRTKLSSLITDKFEVSGITDSQLDRALRTGSIKIYGQDEGISDLREQAKAMTVKKLGTFINETVGEAAFIDTILFVGGGASILEDSFKSTFKQAQVPENPEFQNANGALYYMTHIEE</sequence>
<dbReference type="Pfam" id="PF06406">
    <property type="entry name" value="StbA_N"/>
    <property type="match status" value="1"/>
</dbReference>
<proteinExistence type="inferred from homology"/>
<dbReference type="AlphaFoldDB" id="A0AAC8XNT2"/>
<evidence type="ECO:0000313" key="4">
    <source>
        <dbReference type="EMBL" id="AMJ80775.1"/>
    </source>
</evidence>
<dbReference type="PROSITE" id="PS00329">
    <property type="entry name" value="HSP70_2"/>
    <property type="match status" value="1"/>
</dbReference>
<keyword evidence="4" id="KW-0614">Plasmid</keyword>
<dbReference type="InterPro" id="IPR043129">
    <property type="entry name" value="ATPase_NBD"/>
</dbReference>
<dbReference type="InterPro" id="IPR049067">
    <property type="entry name" value="MreB-like_C"/>
</dbReference>
<accession>A0AAC8XNT2</accession>
<dbReference type="Pfam" id="PF21522">
    <property type="entry name" value="MreB-like_C"/>
    <property type="match status" value="1"/>
</dbReference>
<dbReference type="Proteomes" id="UP000061468">
    <property type="component" value="Plasmid pAMEDUM8_300"/>
</dbReference>
<evidence type="ECO:0000259" key="2">
    <source>
        <dbReference type="Pfam" id="PF06406"/>
    </source>
</evidence>
<reference evidence="4 5" key="1">
    <citation type="submission" date="2015-12" db="EMBL/GenBank/DDBJ databases">
        <title>Intraspecies pangenome expansion in the marine bacterium Alteromonas.</title>
        <authorList>
            <person name="Lopez-Perez M."/>
            <person name="Rodriguez-Valera F."/>
        </authorList>
    </citation>
    <scope>NUCLEOTIDE SEQUENCE [LARGE SCALE GENOMIC DNA]</scope>
    <source>
        <strain evidence="4 5">UM8</strain>
        <plasmid evidence="4 5">pAMEDUM8_300</plasmid>
    </source>
</reference>
<dbReference type="InterPro" id="IPR018181">
    <property type="entry name" value="Heat_shock_70_CS"/>
</dbReference>
<dbReference type="GeneID" id="56269208"/>
<dbReference type="InterPro" id="IPR056367">
    <property type="entry name" value="ASKHA_NBD_ParM_R1-like"/>
</dbReference>
<name>A0AAC8XNT2_9ALTE</name>
<feature type="domain" description="Actin homologue MreB-like C-terminal" evidence="3">
    <location>
        <begin position="197"/>
        <end position="318"/>
    </location>
</feature>
<evidence type="ECO:0000256" key="1">
    <source>
        <dbReference type="ARBA" id="ARBA00007381"/>
    </source>
</evidence>
<evidence type="ECO:0000259" key="3">
    <source>
        <dbReference type="Pfam" id="PF21522"/>
    </source>
</evidence>
<dbReference type="EMBL" id="CP013929">
    <property type="protein sequence ID" value="AMJ80775.1"/>
    <property type="molecule type" value="Genomic_DNA"/>
</dbReference>
<evidence type="ECO:0000313" key="5">
    <source>
        <dbReference type="Proteomes" id="UP000061468"/>
    </source>
</evidence>
<comment type="similarity">
    <text evidence="1">Belongs to the heat shock protein 70 family.</text>
</comment>
<gene>
    <name evidence="4" type="ORF">AV942_20540</name>
</gene>
<dbReference type="CDD" id="cd24022">
    <property type="entry name" value="ASKHA_NBD_ParM_R1-like"/>
    <property type="match status" value="1"/>
</dbReference>
<dbReference type="SUPFAM" id="SSF53067">
    <property type="entry name" value="Actin-like ATPase domain"/>
    <property type="match status" value="2"/>
</dbReference>
<organism evidence="4 5">
    <name type="scientific">Alteromonas mediterranea</name>
    <dbReference type="NCBI Taxonomy" id="314275"/>
    <lineage>
        <taxon>Bacteria</taxon>
        <taxon>Pseudomonadati</taxon>
        <taxon>Pseudomonadota</taxon>
        <taxon>Gammaproteobacteria</taxon>
        <taxon>Alteromonadales</taxon>
        <taxon>Alteromonadaceae</taxon>
        <taxon>Alteromonas/Salinimonas group</taxon>
        <taxon>Alteromonas</taxon>
    </lineage>
</organism>
<feature type="domain" description="Plasmid segregation protein ParM/StbA N-terminal" evidence="2">
    <location>
        <begin position="21"/>
        <end position="177"/>
    </location>
</feature>
<dbReference type="RefSeq" id="WP_015068589.1">
    <property type="nucleotide sequence ID" value="NZ_CAKMLI010000007.1"/>
</dbReference>
<protein>
    <submittedName>
        <fullName evidence="4">StbA family protein</fullName>
    </submittedName>
</protein>